<feature type="repeat" description="WD" evidence="3">
    <location>
        <begin position="58"/>
        <end position="100"/>
    </location>
</feature>
<proteinExistence type="predicted"/>
<dbReference type="PROSITE" id="PS50294">
    <property type="entry name" value="WD_REPEATS_REGION"/>
    <property type="match status" value="1"/>
</dbReference>
<keyword evidence="2" id="KW-0677">Repeat</keyword>
<dbReference type="InterPro" id="IPR001680">
    <property type="entry name" value="WD40_rpt"/>
</dbReference>
<feature type="region of interest" description="Disordered" evidence="4">
    <location>
        <begin position="488"/>
        <end position="518"/>
    </location>
</feature>
<evidence type="ECO:0000256" key="3">
    <source>
        <dbReference type="PROSITE-ProRule" id="PRU00221"/>
    </source>
</evidence>
<gene>
    <name evidence="5" type="ORF">WJX84_008832</name>
</gene>
<keyword evidence="6" id="KW-1185">Reference proteome</keyword>
<dbReference type="PROSITE" id="PS50082">
    <property type="entry name" value="WD_REPEATS_2"/>
    <property type="match status" value="1"/>
</dbReference>
<dbReference type="AlphaFoldDB" id="A0AAW1SKX1"/>
<dbReference type="InterPro" id="IPR052596">
    <property type="entry name" value="AMBRA1_autophagy"/>
</dbReference>
<dbReference type="PANTHER" id="PTHR22874:SF1">
    <property type="entry name" value="ACTIVATING MOLECULE IN BECN1-REGULATED AUTOPHAGY PROTEIN 1"/>
    <property type="match status" value="1"/>
</dbReference>
<dbReference type="GO" id="GO:0080008">
    <property type="term" value="C:Cul4-RING E3 ubiquitin ligase complex"/>
    <property type="evidence" value="ECO:0007669"/>
    <property type="project" value="TreeGrafter"/>
</dbReference>
<evidence type="ECO:0000313" key="5">
    <source>
        <dbReference type="EMBL" id="KAK9847112.1"/>
    </source>
</evidence>
<evidence type="ECO:0000256" key="4">
    <source>
        <dbReference type="SAM" id="MobiDB-lite"/>
    </source>
</evidence>
<dbReference type="GO" id="GO:0000045">
    <property type="term" value="P:autophagosome assembly"/>
    <property type="evidence" value="ECO:0007669"/>
    <property type="project" value="TreeGrafter"/>
</dbReference>
<dbReference type="Gene3D" id="2.130.10.10">
    <property type="entry name" value="YVTN repeat-like/Quinoprotein amine dehydrogenase"/>
    <property type="match status" value="2"/>
</dbReference>
<dbReference type="GO" id="GO:0000423">
    <property type="term" value="P:mitophagy"/>
    <property type="evidence" value="ECO:0007669"/>
    <property type="project" value="TreeGrafter"/>
</dbReference>
<dbReference type="PANTHER" id="PTHR22874">
    <property type="entry name" value="ACTIVATING MOLECULE IN BECN1-REGULATED AUTOPHAGY PROTEIN 1"/>
    <property type="match status" value="1"/>
</dbReference>
<name>A0AAW1SKX1_9CHLO</name>
<evidence type="ECO:0000313" key="6">
    <source>
        <dbReference type="Proteomes" id="UP001485043"/>
    </source>
</evidence>
<comment type="caution">
    <text evidence="5">The sequence shown here is derived from an EMBL/GenBank/DDBJ whole genome shotgun (WGS) entry which is preliminary data.</text>
</comment>
<dbReference type="SMART" id="SM00320">
    <property type="entry name" value="WD40"/>
    <property type="match status" value="4"/>
</dbReference>
<dbReference type="InterPro" id="IPR015943">
    <property type="entry name" value="WD40/YVTN_repeat-like_dom_sf"/>
</dbReference>
<dbReference type="SUPFAM" id="SSF50978">
    <property type="entry name" value="WD40 repeat-like"/>
    <property type="match status" value="1"/>
</dbReference>
<dbReference type="InterPro" id="IPR036322">
    <property type="entry name" value="WD40_repeat_dom_sf"/>
</dbReference>
<dbReference type="GO" id="GO:1990756">
    <property type="term" value="F:ubiquitin-like ligase-substrate adaptor activity"/>
    <property type="evidence" value="ECO:0007669"/>
    <property type="project" value="TreeGrafter"/>
</dbReference>
<reference evidence="5 6" key="1">
    <citation type="journal article" date="2024" name="Nat. Commun.">
        <title>Phylogenomics reveals the evolutionary origins of lichenization in chlorophyte algae.</title>
        <authorList>
            <person name="Puginier C."/>
            <person name="Libourel C."/>
            <person name="Otte J."/>
            <person name="Skaloud P."/>
            <person name="Haon M."/>
            <person name="Grisel S."/>
            <person name="Petersen M."/>
            <person name="Berrin J.G."/>
            <person name="Delaux P.M."/>
            <person name="Dal Grande F."/>
            <person name="Keller J."/>
        </authorList>
    </citation>
    <scope>NUCLEOTIDE SEQUENCE [LARGE SCALE GENOMIC DNA]</scope>
    <source>
        <strain evidence="5 6">SAG 2523</strain>
    </source>
</reference>
<dbReference type="Pfam" id="PF00400">
    <property type="entry name" value="WD40"/>
    <property type="match status" value="2"/>
</dbReference>
<sequence length="518" mass="56220">MLSEAQGLKMNYQSELVPAPRSTIALAFSHDGRLLASSHGDHTVKILCTWTRTCIRILSGHRRTPWVVRFHPRIPTLVASGSLDYEVRLWNVVTGDCIGSHDFGRPIASMSFCADGNLMAIASGHKLYLWEYASGRPPIVALKTRRSLRAVHFHPQGGSLLLSAEGQDVPAAALADIPLPETIAAEWQRELEQQLRNEHPLEALPAAPPGLPPSMLNMGWEYPAHMLRSDGVGLQASVTATPQDSQHNHEADQMMAAAVRASAAAANIIGQEQPCRVLLRLWHNDSSRPPRPLQAARLAIPDTVLCSEMGVHISPCGRFLAACCAAQESPQHVETANQELLAAVDALHACQVDAEGSPSPPAVAYEVRIYSLEPASFGRVLQSAPVRAAHCLTSIQFSPTSRHLLLAFGRRHITLLRSLVCDAGSSIIPVHTILEVYRCSDMALVGVLPSAEDEVNAATWHPFEGEGIAYGTKEGRLRMLQHELVPPGRLSSAAAETPRPEETSVQQLSQDAFAEDDQ</sequence>
<dbReference type="InterPro" id="IPR019775">
    <property type="entry name" value="WD40_repeat_CS"/>
</dbReference>
<protein>
    <submittedName>
        <fullName evidence="5">Uncharacterized protein</fullName>
    </submittedName>
</protein>
<accession>A0AAW1SKX1</accession>
<keyword evidence="1 3" id="KW-0853">WD repeat</keyword>
<dbReference type="Proteomes" id="UP001485043">
    <property type="component" value="Unassembled WGS sequence"/>
</dbReference>
<dbReference type="PROSITE" id="PS00678">
    <property type="entry name" value="WD_REPEATS_1"/>
    <property type="match status" value="1"/>
</dbReference>
<organism evidence="5 6">
    <name type="scientific">Apatococcus fuscideae</name>
    <dbReference type="NCBI Taxonomy" id="2026836"/>
    <lineage>
        <taxon>Eukaryota</taxon>
        <taxon>Viridiplantae</taxon>
        <taxon>Chlorophyta</taxon>
        <taxon>core chlorophytes</taxon>
        <taxon>Trebouxiophyceae</taxon>
        <taxon>Chlorellales</taxon>
        <taxon>Chlorellaceae</taxon>
        <taxon>Apatococcus</taxon>
    </lineage>
</organism>
<dbReference type="EMBL" id="JALJOV010001492">
    <property type="protein sequence ID" value="KAK9847112.1"/>
    <property type="molecule type" value="Genomic_DNA"/>
</dbReference>
<evidence type="ECO:0000256" key="2">
    <source>
        <dbReference type="ARBA" id="ARBA00022737"/>
    </source>
</evidence>
<evidence type="ECO:0000256" key="1">
    <source>
        <dbReference type="ARBA" id="ARBA00022574"/>
    </source>
</evidence>